<dbReference type="Proteomes" id="UP000316603">
    <property type="component" value="Unassembled WGS sequence"/>
</dbReference>
<gene>
    <name evidence="10" type="ORF">FHX78_12118</name>
</gene>
<keyword evidence="11" id="KW-1185">Reference proteome</keyword>
<proteinExistence type="inferred from homology"/>
<dbReference type="SMART" id="SM00862">
    <property type="entry name" value="Trans_reg_C"/>
    <property type="match status" value="1"/>
</dbReference>
<feature type="compositionally biased region" description="Low complexity" evidence="8">
    <location>
        <begin position="656"/>
        <end position="665"/>
    </location>
</feature>
<dbReference type="PROSITE" id="PS51755">
    <property type="entry name" value="OMPR_PHOB"/>
    <property type="match status" value="1"/>
</dbReference>
<evidence type="ECO:0000256" key="1">
    <source>
        <dbReference type="ARBA" id="ARBA00005820"/>
    </source>
</evidence>
<feature type="DNA-binding region" description="OmpR/PhoB-type" evidence="7">
    <location>
        <begin position="1"/>
        <end position="99"/>
    </location>
</feature>
<evidence type="ECO:0000259" key="9">
    <source>
        <dbReference type="PROSITE" id="PS51755"/>
    </source>
</evidence>
<evidence type="ECO:0000256" key="7">
    <source>
        <dbReference type="PROSITE-ProRule" id="PRU01091"/>
    </source>
</evidence>
<dbReference type="SUPFAM" id="SSF46894">
    <property type="entry name" value="C-terminal effector domain of the bipartite response regulators"/>
    <property type="match status" value="1"/>
</dbReference>
<reference evidence="10 11" key="1">
    <citation type="submission" date="2019-06" db="EMBL/GenBank/DDBJ databases">
        <title>Sequencing the genomes of 1000 actinobacteria strains.</title>
        <authorList>
            <person name="Klenk H.-P."/>
        </authorList>
    </citation>
    <scope>NUCLEOTIDE SEQUENCE [LARGE SCALE GENOMIC DNA]</scope>
    <source>
        <strain evidence="10 11">DSM 41695</strain>
    </source>
</reference>
<keyword evidence="6" id="KW-0802">TPR repeat</keyword>
<dbReference type="SUPFAM" id="SSF52540">
    <property type="entry name" value="P-loop containing nucleoside triphosphate hydrolases"/>
    <property type="match status" value="1"/>
</dbReference>
<dbReference type="SUPFAM" id="SSF48452">
    <property type="entry name" value="TPR-like"/>
    <property type="match status" value="2"/>
</dbReference>
<organism evidence="10 11">
    <name type="scientific">Streptomyces capillispiralis</name>
    <dbReference type="NCBI Taxonomy" id="68182"/>
    <lineage>
        <taxon>Bacteria</taxon>
        <taxon>Bacillati</taxon>
        <taxon>Actinomycetota</taxon>
        <taxon>Actinomycetes</taxon>
        <taxon>Kitasatosporales</taxon>
        <taxon>Streptomycetaceae</taxon>
        <taxon>Streptomyces</taxon>
    </lineage>
</organism>
<feature type="repeat" description="TPR" evidence="6">
    <location>
        <begin position="823"/>
        <end position="856"/>
    </location>
</feature>
<evidence type="ECO:0000256" key="6">
    <source>
        <dbReference type="PROSITE-ProRule" id="PRU00339"/>
    </source>
</evidence>
<evidence type="ECO:0000256" key="5">
    <source>
        <dbReference type="ARBA" id="ARBA00023163"/>
    </source>
</evidence>
<dbReference type="Gene3D" id="1.25.40.10">
    <property type="entry name" value="Tetratricopeptide repeat domain"/>
    <property type="match status" value="2"/>
</dbReference>
<dbReference type="InterPro" id="IPR019734">
    <property type="entry name" value="TPR_rpt"/>
</dbReference>
<comment type="caution">
    <text evidence="10">The sequence shown here is derived from an EMBL/GenBank/DDBJ whole genome shotgun (WGS) entry which is preliminary data.</text>
</comment>
<dbReference type="PANTHER" id="PTHR35807:SF1">
    <property type="entry name" value="TRANSCRIPTIONAL REGULATOR REDD"/>
    <property type="match status" value="1"/>
</dbReference>
<dbReference type="InterPro" id="IPR036390">
    <property type="entry name" value="WH_DNA-bd_sf"/>
</dbReference>
<evidence type="ECO:0000313" key="11">
    <source>
        <dbReference type="Proteomes" id="UP000316603"/>
    </source>
</evidence>
<dbReference type="SUPFAM" id="SSF46785">
    <property type="entry name" value="Winged helix' DNA-binding domain"/>
    <property type="match status" value="1"/>
</dbReference>
<dbReference type="InterPro" id="IPR036388">
    <property type="entry name" value="WH-like_DNA-bd_sf"/>
</dbReference>
<evidence type="ECO:0000256" key="3">
    <source>
        <dbReference type="ARBA" id="ARBA00023015"/>
    </source>
</evidence>
<dbReference type="PROSITE" id="PS50005">
    <property type="entry name" value="TPR"/>
    <property type="match status" value="1"/>
</dbReference>
<evidence type="ECO:0000256" key="8">
    <source>
        <dbReference type="SAM" id="MobiDB-lite"/>
    </source>
</evidence>
<dbReference type="PANTHER" id="PTHR35807">
    <property type="entry name" value="TRANSCRIPTIONAL REGULATOR REDD-RELATED"/>
    <property type="match status" value="1"/>
</dbReference>
<dbReference type="Gene3D" id="3.40.50.300">
    <property type="entry name" value="P-loop containing nucleotide triphosphate hydrolases"/>
    <property type="match status" value="1"/>
</dbReference>
<dbReference type="EMBL" id="VIWV01000002">
    <property type="protein sequence ID" value="TWF74086.1"/>
    <property type="molecule type" value="Genomic_DNA"/>
</dbReference>
<dbReference type="Pfam" id="PF13401">
    <property type="entry name" value="AAA_22"/>
    <property type="match status" value="1"/>
</dbReference>
<dbReference type="GO" id="GO:0003677">
    <property type="term" value="F:DNA binding"/>
    <property type="evidence" value="ECO:0007669"/>
    <property type="project" value="UniProtKB-UniRule"/>
</dbReference>
<dbReference type="GO" id="GO:0000160">
    <property type="term" value="P:phosphorelay signal transduction system"/>
    <property type="evidence" value="ECO:0007669"/>
    <property type="project" value="UniProtKB-KW"/>
</dbReference>
<dbReference type="RefSeq" id="WP_308439692.1">
    <property type="nucleotide sequence ID" value="NZ_BNCE01000031.1"/>
</dbReference>
<evidence type="ECO:0000313" key="10">
    <source>
        <dbReference type="EMBL" id="TWF74086.1"/>
    </source>
</evidence>
<protein>
    <submittedName>
        <fullName evidence="10">DNA-binding SARP family transcriptional activator</fullName>
    </submittedName>
</protein>
<feature type="region of interest" description="Disordered" evidence="8">
    <location>
        <begin position="644"/>
        <end position="687"/>
    </location>
</feature>
<dbReference type="Pfam" id="PF13424">
    <property type="entry name" value="TPR_12"/>
    <property type="match status" value="1"/>
</dbReference>
<comment type="similarity">
    <text evidence="1">Belongs to the AfsR/DnrI/RedD regulatory family.</text>
</comment>
<name>A0A561SGT9_9ACTN</name>
<evidence type="ECO:0000256" key="2">
    <source>
        <dbReference type="ARBA" id="ARBA00023012"/>
    </source>
</evidence>
<feature type="region of interest" description="Disordered" evidence="8">
    <location>
        <begin position="272"/>
        <end position="294"/>
    </location>
</feature>
<keyword evidence="2" id="KW-0902">Two-component regulatory system</keyword>
<keyword evidence="5" id="KW-0804">Transcription</keyword>
<dbReference type="Pfam" id="PF03704">
    <property type="entry name" value="BTAD"/>
    <property type="match status" value="1"/>
</dbReference>
<dbReference type="GO" id="GO:0006355">
    <property type="term" value="P:regulation of DNA-templated transcription"/>
    <property type="evidence" value="ECO:0007669"/>
    <property type="project" value="InterPro"/>
</dbReference>
<dbReference type="InterPro" id="IPR049945">
    <property type="entry name" value="AAA_22"/>
</dbReference>
<evidence type="ECO:0000256" key="4">
    <source>
        <dbReference type="ARBA" id="ARBA00023125"/>
    </source>
</evidence>
<keyword evidence="3" id="KW-0805">Transcription regulation</keyword>
<dbReference type="InterPro" id="IPR027417">
    <property type="entry name" value="P-loop_NTPase"/>
</dbReference>
<dbReference type="GO" id="GO:0016887">
    <property type="term" value="F:ATP hydrolysis activity"/>
    <property type="evidence" value="ECO:0007669"/>
    <property type="project" value="InterPro"/>
</dbReference>
<dbReference type="AlphaFoldDB" id="A0A561SGT9"/>
<dbReference type="InterPro" id="IPR005158">
    <property type="entry name" value="BTAD"/>
</dbReference>
<dbReference type="Pfam" id="PF00486">
    <property type="entry name" value="Trans_reg_C"/>
    <property type="match status" value="1"/>
</dbReference>
<accession>A0A561SGT9</accession>
<dbReference type="CDD" id="cd00383">
    <property type="entry name" value="trans_reg_C"/>
    <property type="match status" value="1"/>
</dbReference>
<dbReference type="CDD" id="cd15831">
    <property type="entry name" value="BTAD"/>
    <property type="match status" value="1"/>
</dbReference>
<dbReference type="InterPro" id="IPR016032">
    <property type="entry name" value="Sig_transdc_resp-reg_C-effctor"/>
</dbReference>
<feature type="domain" description="OmpR/PhoB-type" evidence="9">
    <location>
        <begin position="1"/>
        <end position="99"/>
    </location>
</feature>
<dbReference type="InterPro" id="IPR051677">
    <property type="entry name" value="AfsR-DnrI-RedD_regulator"/>
</dbReference>
<feature type="compositionally biased region" description="Gly residues" evidence="8">
    <location>
        <begin position="666"/>
        <end position="677"/>
    </location>
</feature>
<dbReference type="InterPro" id="IPR011990">
    <property type="entry name" value="TPR-like_helical_dom_sf"/>
</dbReference>
<dbReference type="InterPro" id="IPR001867">
    <property type="entry name" value="OmpR/PhoB-type_DNA-bd"/>
</dbReference>
<dbReference type="SMART" id="SM00028">
    <property type="entry name" value="TPR"/>
    <property type="match status" value="3"/>
</dbReference>
<dbReference type="Gene3D" id="1.10.10.10">
    <property type="entry name" value="Winged helix-like DNA-binding domain superfamily/Winged helix DNA-binding domain"/>
    <property type="match status" value="1"/>
</dbReference>
<dbReference type="SMART" id="SM01043">
    <property type="entry name" value="BTAD"/>
    <property type="match status" value="1"/>
</dbReference>
<keyword evidence="4 7" id="KW-0238">DNA-binding</keyword>
<sequence>MDSDAVRFCVLGPVKAWRGDTEVRLGSPQQRVVMASLLIRRGAYVSSVGLVDAVWGPRPPASATNALRVYVHRLRRAIGPVGEGGPSIESIGSGYRLHVVPQALDLAVFRTVLTRAQDLQREGDHKTAGQVLRSALAQWQGQCLADLPGVWAQTQRARLGNLRLDALDALFTSELCVGSHQGLITELTGVAEEYPFEERFRELLMLALYRSGRQASALAVYEETRELLARELGIGPSPTLGLLHQQILRADPALLADAPALAEKHLVRPQQVSTVRMTPPAEPPAPTRLPREPSGFIGRQKEQALFREMAQAARSTAWTGGVCLVTGAAGVGKSAFAVRMAHQLSAHYPDGSIHVDLHGYGPAAPLLPEQVLDTVLRAFGVDTARVPARTEARAALYRSVLAGKRALLLFDNAVDARQLRRLLPGASPSLVVATSRNHLADLVQDGARHLRLEALPEQDARALLRSRLGVPRTVREKEAEGRLVTLGHRLPTALGRTAAQAATRKDVLLTHLADELTDAASPLYWFGQEGEGADPRTLLSWSYRTLTPQAARLFRLMTLAPASHLSPGAVAALTGVRLSQARLLLEELAAIHLVEEPAPGRFVLTGLPRAYAADLLKESADGHDSRRAAARLSTYHAVTSHRTASGWGTELPAAPPAVSSRAASGADGGGGRCGTTGEGCPRIVPAQDTPHILTRSTDPAEQARAHQDTGLNYLQVGRPCEARYHLVRALAAFSDLGELLETARCHEYLALVALRRGKVTQAIPHAQAAANHLAGTRDRPALAGALRRLAGLWELSGRLTEASRCHRSAITVLRELADTPAEAAAWNALGCVHHRLGDRSEAVRCYRRARELEQRAGAVRAAEDLVRRGEEEHARGDVWAAQESWIVALAVLDEYDRRAAALALGRMERLLGEHADAPFRSS</sequence>